<organism evidence="1 2">
    <name type="scientific">Methylomonas koyamae</name>
    <dbReference type="NCBI Taxonomy" id="702114"/>
    <lineage>
        <taxon>Bacteria</taxon>
        <taxon>Pseudomonadati</taxon>
        <taxon>Pseudomonadota</taxon>
        <taxon>Gammaproteobacteria</taxon>
        <taxon>Methylococcales</taxon>
        <taxon>Methylococcaceae</taxon>
        <taxon>Methylomonas</taxon>
    </lineage>
</organism>
<evidence type="ECO:0000313" key="1">
    <source>
        <dbReference type="EMBL" id="OAI18168.1"/>
    </source>
</evidence>
<dbReference type="Proteomes" id="UP000077628">
    <property type="component" value="Unassembled WGS sequence"/>
</dbReference>
<keyword evidence="2" id="KW-1185">Reference proteome</keyword>
<dbReference type="AlphaFoldDB" id="A0A177NJD1"/>
<evidence type="ECO:0000313" key="2">
    <source>
        <dbReference type="Proteomes" id="UP000077628"/>
    </source>
</evidence>
<name>A0A177NJD1_9GAMM</name>
<gene>
    <name evidence="1" type="ORF">A1355_06280</name>
</gene>
<comment type="caution">
    <text evidence="1">The sequence shown here is derived from an EMBL/GenBank/DDBJ whole genome shotgun (WGS) entry which is preliminary data.</text>
</comment>
<reference evidence="2" key="1">
    <citation type="submission" date="2016-03" db="EMBL/GenBank/DDBJ databases">
        <authorList>
            <person name="Heylen K."/>
            <person name="De Vos P."/>
            <person name="Vekeman B."/>
        </authorList>
    </citation>
    <scope>NUCLEOTIDE SEQUENCE [LARGE SCALE GENOMIC DNA]</scope>
    <source>
        <strain evidence="2">R-45383</strain>
    </source>
</reference>
<dbReference type="Gene3D" id="2.180.10.10">
    <property type="entry name" value="RHS repeat-associated core"/>
    <property type="match status" value="1"/>
</dbReference>
<dbReference type="STRING" id="702114.A1355_06280"/>
<dbReference type="EMBL" id="LUUK01000172">
    <property type="protein sequence ID" value="OAI18168.1"/>
    <property type="molecule type" value="Genomic_DNA"/>
</dbReference>
<proteinExistence type="predicted"/>
<sequence>MAGDLTQPIWAWPISPYGDTPALDDPDGNGAKTTFNLRSPGQYCDAFSGLHYNHTRYFSPRAGG</sequence>
<protein>
    <submittedName>
        <fullName evidence="1">Uncharacterized protein</fullName>
    </submittedName>
</protein>
<accession>A0A177NJD1</accession>